<dbReference type="InterPro" id="IPR036291">
    <property type="entry name" value="NAD(P)-bd_dom_sf"/>
</dbReference>
<dbReference type="Pfam" id="PF00389">
    <property type="entry name" value="2-Hacid_dh"/>
    <property type="match status" value="1"/>
</dbReference>
<protein>
    <submittedName>
        <fullName evidence="6">Glyoxylate reductase/hydroxypyruvate reductase</fullName>
    </submittedName>
</protein>
<keyword evidence="1 2" id="KW-0560">Oxidoreductase</keyword>
<dbReference type="Gene3D" id="3.40.50.720">
    <property type="entry name" value="NAD(P)-binding Rossmann-like Domain"/>
    <property type="match status" value="2"/>
</dbReference>
<feature type="domain" description="D-isomer specific 2-hydroxyacid dehydrogenase catalytic" evidence="3">
    <location>
        <begin position="6"/>
        <end position="321"/>
    </location>
</feature>
<dbReference type="GeneID" id="101859858"/>
<dbReference type="InterPro" id="IPR006140">
    <property type="entry name" value="D-isomer_DH_NAD-bd"/>
</dbReference>
<dbReference type="RefSeq" id="XP_005098934.1">
    <property type="nucleotide sequence ID" value="XM_005098877.3"/>
</dbReference>
<name>A0ABM0JQ55_APLCA</name>
<comment type="similarity">
    <text evidence="2">Belongs to the D-isomer specific 2-hydroxyacid dehydrogenase family.</text>
</comment>
<dbReference type="InterPro" id="IPR050223">
    <property type="entry name" value="D-isomer_2-hydroxyacid_DH"/>
</dbReference>
<organism evidence="5 6">
    <name type="scientific">Aplysia californica</name>
    <name type="common">California sea hare</name>
    <dbReference type="NCBI Taxonomy" id="6500"/>
    <lineage>
        <taxon>Eukaryota</taxon>
        <taxon>Metazoa</taxon>
        <taxon>Spiralia</taxon>
        <taxon>Lophotrochozoa</taxon>
        <taxon>Mollusca</taxon>
        <taxon>Gastropoda</taxon>
        <taxon>Heterobranchia</taxon>
        <taxon>Euthyneura</taxon>
        <taxon>Tectipleura</taxon>
        <taxon>Aplysiida</taxon>
        <taxon>Aplysioidea</taxon>
        <taxon>Aplysiidae</taxon>
        <taxon>Aplysia</taxon>
    </lineage>
</organism>
<dbReference type="PANTHER" id="PTHR10996:SF277">
    <property type="entry name" value="GLYOXYLATE REDUCTASE_HYDROXYPYRUVATE REDUCTASE"/>
    <property type="match status" value="1"/>
</dbReference>
<sequence length="327" mass="36079">MPDKTVYVTRRIPQPGIDKLKEVFEIDHYDSDDAIPHQVLVEALKAKKYDALLCMLTDQIDAEVLDAAGPQLKIVATMSVGFEHINLQECNKRGYLVANTPGVSTDSVAELTCSLLLMTARRLPEGVDAVKNGEWGLWKPMWLCGTQLNNRVLGIYGLGRIGFNVGRRLKPFGFSKIYYTDVHEVSYAKDLDAEFTDFEGLLTKCDFICVCCNLTPQTRHMFNRDTFKKMKNTAILVNSGRGGVINHDDLVDALRSGEIQACGLDVTEPEPLPKEHPLVSMNNCVILPHMGSNTWDSRNAMACIAARNCIAGVSGQTPEGNISTNAS</sequence>
<dbReference type="CDD" id="cd05301">
    <property type="entry name" value="GDH"/>
    <property type="match status" value="1"/>
</dbReference>
<accession>A0ABM0JQ55</accession>
<keyword evidence="5" id="KW-1185">Reference proteome</keyword>
<proteinExistence type="inferred from homology"/>
<evidence type="ECO:0000313" key="5">
    <source>
        <dbReference type="Proteomes" id="UP000694888"/>
    </source>
</evidence>
<dbReference type="PROSITE" id="PS00065">
    <property type="entry name" value="D_2_HYDROXYACID_DH_1"/>
    <property type="match status" value="1"/>
</dbReference>
<dbReference type="SUPFAM" id="SSF51735">
    <property type="entry name" value="NAD(P)-binding Rossmann-fold domains"/>
    <property type="match status" value="1"/>
</dbReference>
<evidence type="ECO:0000256" key="2">
    <source>
        <dbReference type="RuleBase" id="RU003719"/>
    </source>
</evidence>
<evidence type="ECO:0000256" key="1">
    <source>
        <dbReference type="ARBA" id="ARBA00023002"/>
    </source>
</evidence>
<dbReference type="InterPro" id="IPR029753">
    <property type="entry name" value="D-isomer_DH_CS"/>
</dbReference>
<reference evidence="6" key="1">
    <citation type="submission" date="2025-08" db="UniProtKB">
        <authorList>
            <consortium name="RefSeq"/>
        </authorList>
    </citation>
    <scope>IDENTIFICATION</scope>
</reference>
<dbReference type="InterPro" id="IPR029752">
    <property type="entry name" value="D-isomer_DH_CS1"/>
</dbReference>
<gene>
    <name evidence="6" type="primary">LOC101859858</name>
</gene>
<dbReference type="SUPFAM" id="SSF52283">
    <property type="entry name" value="Formate/glycerate dehydrogenase catalytic domain-like"/>
    <property type="match status" value="1"/>
</dbReference>
<evidence type="ECO:0000259" key="4">
    <source>
        <dbReference type="Pfam" id="PF02826"/>
    </source>
</evidence>
<dbReference type="PROSITE" id="PS00671">
    <property type="entry name" value="D_2_HYDROXYACID_DH_3"/>
    <property type="match status" value="1"/>
</dbReference>
<evidence type="ECO:0000259" key="3">
    <source>
        <dbReference type="Pfam" id="PF00389"/>
    </source>
</evidence>
<dbReference type="Proteomes" id="UP000694888">
    <property type="component" value="Unplaced"/>
</dbReference>
<feature type="domain" description="D-isomer specific 2-hydroxyacid dehydrogenase NAD-binding" evidence="4">
    <location>
        <begin position="114"/>
        <end position="291"/>
    </location>
</feature>
<evidence type="ECO:0000313" key="6">
    <source>
        <dbReference type="RefSeq" id="XP_005098934.1"/>
    </source>
</evidence>
<dbReference type="PANTHER" id="PTHR10996">
    <property type="entry name" value="2-HYDROXYACID DEHYDROGENASE-RELATED"/>
    <property type="match status" value="1"/>
</dbReference>
<dbReference type="Pfam" id="PF02826">
    <property type="entry name" value="2-Hacid_dh_C"/>
    <property type="match status" value="1"/>
</dbReference>
<dbReference type="InterPro" id="IPR006139">
    <property type="entry name" value="D-isomer_2_OHA_DH_cat_dom"/>
</dbReference>